<reference evidence="1 2" key="1">
    <citation type="submission" date="2020-02" db="EMBL/GenBank/DDBJ databases">
        <authorList>
            <person name="Ferguson B K."/>
        </authorList>
    </citation>
    <scope>NUCLEOTIDE SEQUENCE [LARGE SCALE GENOMIC DNA]</scope>
</reference>
<feature type="non-terminal residue" evidence="1">
    <location>
        <position position="1"/>
    </location>
</feature>
<accession>A0A6H5HPZ5</accession>
<gene>
    <name evidence="1" type="ORF">NTEN_LOCUS22675</name>
</gene>
<proteinExistence type="predicted"/>
<organism evidence="1 2">
    <name type="scientific">Nesidiocoris tenuis</name>
    <dbReference type="NCBI Taxonomy" id="355587"/>
    <lineage>
        <taxon>Eukaryota</taxon>
        <taxon>Metazoa</taxon>
        <taxon>Ecdysozoa</taxon>
        <taxon>Arthropoda</taxon>
        <taxon>Hexapoda</taxon>
        <taxon>Insecta</taxon>
        <taxon>Pterygota</taxon>
        <taxon>Neoptera</taxon>
        <taxon>Paraneoptera</taxon>
        <taxon>Hemiptera</taxon>
        <taxon>Heteroptera</taxon>
        <taxon>Panheteroptera</taxon>
        <taxon>Cimicomorpha</taxon>
        <taxon>Miridae</taxon>
        <taxon>Dicyphina</taxon>
        <taxon>Nesidiocoris</taxon>
    </lineage>
</organism>
<dbReference type="AlphaFoldDB" id="A0A6H5HPZ5"/>
<name>A0A6H5HPZ5_9HEMI</name>
<protein>
    <submittedName>
        <fullName evidence="1">Uncharacterized protein</fullName>
    </submittedName>
</protein>
<evidence type="ECO:0000313" key="1">
    <source>
        <dbReference type="EMBL" id="CAB0018963.1"/>
    </source>
</evidence>
<dbReference type="EMBL" id="CADCXU010033604">
    <property type="protein sequence ID" value="CAB0018963.1"/>
    <property type="molecule type" value="Genomic_DNA"/>
</dbReference>
<dbReference type="Proteomes" id="UP000479000">
    <property type="component" value="Unassembled WGS sequence"/>
</dbReference>
<evidence type="ECO:0000313" key="2">
    <source>
        <dbReference type="Proteomes" id="UP000479000"/>
    </source>
</evidence>
<keyword evidence="2" id="KW-1185">Reference proteome</keyword>
<sequence length="193" mass="21552">VVRVWLNIGIYCRIYCELIADSTSTNHSVAFCNPHPKQSDNRAQRSNVALKNAGLGSKICDPYLAIRSRVGSLHSCDDPGQRRSLIVFDQDKSSRRDAFARGGPLVSSLVTFASMQCEEREMFGRPAMIQPNFVSRRFKESVGIEKVPCMMRSQKLSAPRSISTSQWSSKSGSARLICDGRVRFSTLKFARGR</sequence>